<evidence type="ECO:0000256" key="10">
    <source>
        <dbReference type="ARBA" id="ARBA00023603"/>
    </source>
</evidence>
<name>A0A0D8FUH4_9ACTN</name>
<evidence type="ECO:0000256" key="9">
    <source>
        <dbReference type="ARBA" id="ARBA00023588"/>
    </source>
</evidence>
<dbReference type="RefSeq" id="WP_052566276.1">
    <property type="nucleotide sequence ID" value="NZ_JQKF01000074.1"/>
</dbReference>
<proteinExistence type="inferred from homology"/>
<sequence>MSNLVAVAIAVVFWVGASLLIGLVGSRLSLGTLRSIARVAWWLRGPSVGWYRRQLQIETWKDRLPEAGGFGGGMSKRHLLTRQRSALERMYLETVRAELVHTGLLAVQWVPVLWLHAGFRVLPVAYAVIANLPFIAVQRYNRLRLSRIVRADDHWSIDE</sequence>
<gene>
    <name evidence="14" type="ORF">FEAC_23840</name>
</gene>
<evidence type="ECO:0000256" key="2">
    <source>
        <dbReference type="ARBA" id="ARBA00022475"/>
    </source>
</evidence>
<feature type="transmembrane region" description="Helical" evidence="13">
    <location>
        <begin position="6"/>
        <end position="25"/>
    </location>
</feature>
<evidence type="ECO:0000256" key="11">
    <source>
        <dbReference type="ARBA" id="ARBA00023667"/>
    </source>
</evidence>
<protein>
    <recommendedName>
        <fullName evidence="11">Glycosyl-4,4'-diaponeurosporenoate acyltransferase</fullName>
    </recommendedName>
</protein>
<evidence type="ECO:0000256" key="5">
    <source>
        <dbReference type="ARBA" id="ARBA00022729"/>
    </source>
</evidence>
<evidence type="ECO:0000256" key="12">
    <source>
        <dbReference type="ARBA" id="ARBA00025324"/>
    </source>
</evidence>
<comment type="pathway">
    <text evidence="9">Carotenoid biosynthesis; staphyloxanthin biosynthesis; staphyloxanthin from farnesyl diphosphate: step 5/5.</text>
</comment>
<dbReference type="GO" id="GO:0005886">
    <property type="term" value="C:plasma membrane"/>
    <property type="evidence" value="ECO:0007669"/>
    <property type="project" value="UniProtKB-SubCell"/>
</dbReference>
<accession>A0A0D8FUH4</accession>
<dbReference type="eggNOG" id="ENOG5031B21">
    <property type="taxonomic scope" value="Bacteria"/>
</dbReference>
<evidence type="ECO:0000256" key="6">
    <source>
        <dbReference type="ARBA" id="ARBA00022989"/>
    </source>
</evidence>
<comment type="similarity">
    <text evidence="10">Belongs to the acyltransferase CrtO family.</text>
</comment>
<dbReference type="GO" id="GO:0016746">
    <property type="term" value="F:acyltransferase activity"/>
    <property type="evidence" value="ECO:0007669"/>
    <property type="project" value="UniProtKB-KW"/>
</dbReference>
<dbReference type="GeneID" id="78373429"/>
<keyword evidence="5" id="KW-0732">Signal</keyword>
<comment type="function">
    <text evidence="12">Catalyzes the acylation of glycosyl-4,4'-diaponeurosporenoate, i.e. the esterification of glucose at the C6'' position with the carboxyl group of the C(15) fatty acid 12-methyltetradecanoic acid, to yield staphyloxanthin. This is the last step in the biosynthesis of this orange pigment, present in most staphylococci strains.</text>
</comment>
<keyword evidence="8" id="KW-0012">Acyltransferase</keyword>
<comment type="caution">
    <text evidence="14">The sequence shown here is derived from an EMBL/GenBank/DDBJ whole genome shotgun (WGS) entry which is preliminary data.</text>
</comment>
<dbReference type="AlphaFoldDB" id="A0A0D8FUH4"/>
<evidence type="ECO:0000256" key="7">
    <source>
        <dbReference type="ARBA" id="ARBA00023136"/>
    </source>
</evidence>
<evidence type="ECO:0000256" key="1">
    <source>
        <dbReference type="ARBA" id="ARBA00004162"/>
    </source>
</evidence>
<evidence type="ECO:0000256" key="4">
    <source>
        <dbReference type="ARBA" id="ARBA00022692"/>
    </source>
</evidence>
<dbReference type="STRING" id="1121877.FEAC_23840"/>
<keyword evidence="4 13" id="KW-0812">Transmembrane</keyword>
<keyword evidence="2" id="KW-1003">Cell membrane</keyword>
<comment type="subcellular location">
    <subcellularLocation>
        <location evidence="1">Cell membrane</location>
        <topology evidence="1">Single-pass membrane protein</topology>
    </subcellularLocation>
</comment>
<evidence type="ECO:0000313" key="14">
    <source>
        <dbReference type="EMBL" id="KJE75902.1"/>
    </source>
</evidence>
<evidence type="ECO:0000256" key="8">
    <source>
        <dbReference type="ARBA" id="ARBA00023315"/>
    </source>
</evidence>
<dbReference type="EMBL" id="JXUW01000026">
    <property type="protein sequence ID" value="KJE75902.1"/>
    <property type="molecule type" value="Genomic_DNA"/>
</dbReference>
<keyword evidence="6 13" id="KW-1133">Transmembrane helix</keyword>
<keyword evidence="3" id="KW-0808">Transferase</keyword>
<dbReference type="UniPathway" id="UPA00029">
    <property type="reaction ID" value="UER00560"/>
</dbReference>
<reference evidence="14 15" key="1">
    <citation type="submission" date="2015-01" db="EMBL/GenBank/DDBJ databases">
        <title>Draft genome of the acidophilic iron oxidizer Ferrimicrobium acidiphilum strain T23.</title>
        <authorList>
            <person name="Poehlein A."/>
            <person name="Eisen S."/>
            <person name="Schloemann M."/>
            <person name="Johnson B.D."/>
            <person name="Daniel R."/>
            <person name="Muehling M."/>
        </authorList>
    </citation>
    <scope>NUCLEOTIDE SEQUENCE [LARGE SCALE GENOMIC DNA]</scope>
    <source>
        <strain evidence="14 15">T23</strain>
    </source>
</reference>
<dbReference type="InterPro" id="IPR044021">
    <property type="entry name" value="CrtO"/>
</dbReference>
<evidence type="ECO:0000256" key="13">
    <source>
        <dbReference type="SAM" id="Phobius"/>
    </source>
</evidence>
<keyword evidence="15" id="KW-1185">Reference proteome</keyword>
<evidence type="ECO:0000256" key="3">
    <source>
        <dbReference type="ARBA" id="ARBA00022679"/>
    </source>
</evidence>
<keyword evidence="7 13" id="KW-0472">Membrane</keyword>
<dbReference type="Proteomes" id="UP000032336">
    <property type="component" value="Unassembled WGS sequence"/>
</dbReference>
<dbReference type="OrthoDB" id="3783432at2"/>
<dbReference type="Pfam" id="PF18927">
    <property type="entry name" value="CrtO"/>
    <property type="match status" value="1"/>
</dbReference>
<organism evidence="14 15">
    <name type="scientific">Ferrimicrobium acidiphilum DSM 19497</name>
    <dbReference type="NCBI Taxonomy" id="1121877"/>
    <lineage>
        <taxon>Bacteria</taxon>
        <taxon>Bacillati</taxon>
        <taxon>Actinomycetota</taxon>
        <taxon>Acidimicrobiia</taxon>
        <taxon>Acidimicrobiales</taxon>
        <taxon>Acidimicrobiaceae</taxon>
        <taxon>Ferrimicrobium</taxon>
    </lineage>
</organism>
<evidence type="ECO:0000313" key="15">
    <source>
        <dbReference type="Proteomes" id="UP000032336"/>
    </source>
</evidence>